<dbReference type="RefSeq" id="WP_008388517.1">
    <property type="nucleotide sequence ID" value="NZ_AOIV01000038.1"/>
</dbReference>
<dbReference type="InParanoid" id="M0CXS4"/>
<sequence length="498" mass="57315">MRVLIVPELYRPRDASANATLNDAVTWVREWLRQDPNIHVYWLLPHRGTANYEREDVLADRDRVTLLEADSFMEGTDSEYVFTESGYTEDQLRVIRKRIYEELGYVDVVVDQLRQGREDLLKWLLLLSGHRAEEPKPFDVIVNVHDLMLPFKYATDGYRDSYHRKLEVAHAVLADGCWFKAGLDATELPVFGREFLLETVIEDALDDAVMTESPIDFSRFEERYAKEPGWLHIAGSGWKKKHPELLIEIAEDLHREYGIKTVFTSMDDIPESYTDYPWVEAYPRASWEEYERMLRKGDIAICATEYDTLARTWFEQAASGQVLIVRDEPWVQDCVPDDSPLVVPVEELGNRARWVVEHWDDAVAANQRLIDHVREVRSPERAGQKTLSDMAWRVDEKVDQYADVHRKAGSRRSAVGRAIDRTEPDSIALDELNEAGAKVTRDGEPLLSHEWCSITDLVFALRTRGYHDTGTAGAPVFRRPSDPDSPGRLSGRSQRDVR</sequence>
<gene>
    <name evidence="2" type="ORF">C474_15959</name>
</gene>
<dbReference type="eggNOG" id="ENOG502N5QC">
    <property type="taxonomic scope" value="Archaea"/>
</dbReference>
<dbReference type="AlphaFoldDB" id="M0CXS4"/>
<evidence type="ECO:0000256" key="1">
    <source>
        <dbReference type="SAM" id="MobiDB-lite"/>
    </source>
</evidence>
<evidence type="ECO:0008006" key="4">
    <source>
        <dbReference type="Google" id="ProtNLM"/>
    </source>
</evidence>
<dbReference type="Proteomes" id="UP000011513">
    <property type="component" value="Unassembled WGS sequence"/>
</dbReference>
<keyword evidence="3" id="KW-1185">Reference proteome</keyword>
<dbReference type="EMBL" id="AOIV01000038">
    <property type="protein sequence ID" value="ELZ28011.1"/>
    <property type="molecule type" value="Genomic_DNA"/>
</dbReference>
<protein>
    <recommendedName>
        <fullName evidence="4">Glycosyltransferase</fullName>
    </recommendedName>
</protein>
<proteinExistence type="predicted"/>
<evidence type="ECO:0000313" key="2">
    <source>
        <dbReference type="EMBL" id="ELZ28011.1"/>
    </source>
</evidence>
<dbReference type="Gene3D" id="3.40.50.2000">
    <property type="entry name" value="Glycogen Phosphorylase B"/>
    <property type="match status" value="1"/>
</dbReference>
<feature type="region of interest" description="Disordered" evidence="1">
    <location>
        <begin position="469"/>
        <end position="498"/>
    </location>
</feature>
<dbReference type="SUPFAM" id="SSF53756">
    <property type="entry name" value="UDP-Glycosyltransferase/glycogen phosphorylase"/>
    <property type="match status" value="1"/>
</dbReference>
<evidence type="ECO:0000313" key="3">
    <source>
        <dbReference type="Proteomes" id="UP000011513"/>
    </source>
</evidence>
<name>M0CXS4_HALPD</name>
<comment type="caution">
    <text evidence="2">The sequence shown here is derived from an EMBL/GenBank/DDBJ whole genome shotgun (WGS) entry which is preliminary data.</text>
</comment>
<reference evidence="2 3" key="1">
    <citation type="journal article" date="2014" name="PLoS Genet.">
        <title>Phylogenetically driven sequencing of extremely halophilic archaea reveals strategies for static and dynamic osmo-response.</title>
        <authorList>
            <person name="Becker E.A."/>
            <person name="Seitzer P.M."/>
            <person name="Tritt A."/>
            <person name="Larsen D."/>
            <person name="Krusor M."/>
            <person name="Yao A.I."/>
            <person name="Wu D."/>
            <person name="Madern D."/>
            <person name="Eisen J.A."/>
            <person name="Darling A.E."/>
            <person name="Facciotti M.T."/>
        </authorList>
    </citation>
    <scope>NUCLEOTIDE SEQUENCE [LARGE SCALE GENOMIC DNA]</scope>
    <source>
        <strain evidence="2 3">JCM 14848</strain>
    </source>
</reference>
<accession>M0CXS4</accession>
<organism evidence="2 3">
    <name type="scientific">Halogeometricum pallidum JCM 14848</name>
    <dbReference type="NCBI Taxonomy" id="1227487"/>
    <lineage>
        <taxon>Archaea</taxon>
        <taxon>Methanobacteriati</taxon>
        <taxon>Methanobacteriota</taxon>
        <taxon>Stenosarchaea group</taxon>
        <taxon>Halobacteria</taxon>
        <taxon>Halobacteriales</taxon>
        <taxon>Haloferacaceae</taxon>
        <taxon>Halogeometricum</taxon>
    </lineage>
</organism>
<dbReference type="OrthoDB" id="258977at2157"/>